<dbReference type="EMBL" id="HBNS01022633">
    <property type="protein sequence ID" value="CAE4612964.1"/>
    <property type="molecule type" value="Transcribed_RNA"/>
</dbReference>
<feature type="region of interest" description="Disordered" evidence="1">
    <location>
        <begin position="70"/>
        <end position="202"/>
    </location>
</feature>
<proteinExistence type="predicted"/>
<evidence type="ECO:0000313" key="3">
    <source>
        <dbReference type="EMBL" id="CAE4612964.1"/>
    </source>
</evidence>
<evidence type="ECO:0000256" key="1">
    <source>
        <dbReference type="SAM" id="MobiDB-lite"/>
    </source>
</evidence>
<reference evidence="4" key="1">
    <citation type="submission" date="2021-01" db="EMBL/GenBank/DDBJ databases">
        <authorList>
            <person name="Corre E."/>
            <person name="Pelletier E."/>
            <person name="Niang G."/>
            <person name="Scheremetjew M."/>
            <person name="Finn R."/>
            <person name="Kale V."/>
            <person name="Holt S."/>
            <person name="Cochrane G."/>
            <person name="Meng A."/>
            <person name="Brown T."/>
            <person name="Cohen L."/>
        </authorList>
    </citation>
    <scope>NUCLEOTIDE SEQUENCE</scope>
    <source>
        <strain evidence="4">GSO104</strain>
    </source>
</reference>
<accession>A0A6V2GBY4</accession>
<feature type="compositionally biased region" description="Basic and acidic residues" evidence="1">
    <location>
        <begin position="123"/>
        <end position="134"/>
    </location>
</feature>
<keyword evidence="2" id="KW-0812">Transmembrane</keyword>
<keyword evidence="2" id="KW-1133">Transmembrane helix</keyword>
<dbReference type="EMBL" id="HBNS01022635">
    <property type="protein sequence ID" value="CAE4612968.1"/>
    <property type="molecule type" value="Transcribed_RNA"/>
</dbReference>
<feature type="transmembrane region" description="Helical" evidence="2">
    <location>
        <begin position="337"/>
        <end position="361"/>
    </location>
</feature>
<feature type="compositionally biased region" description="Basic and acidic residues" evidence="1">
    <location>
        <begin position="73"/>
        <end position="103"/>
    </location>
</feature>
<name>A0A6V2GBY4_9STRA</name>
<feature type="transmembrane region" description="Helical" evidence="2">
    <location>
        <begin position="299"/>
        <end position="317"/>
    </location>
</feature>
<gene>
    <name evidence="3" type="ORF">DBRI00130_LOCUS17890</name>
    <name evidence="4" type="ORF">DBRI00130_LOCUS17892</name>
</gene>
<feature type="compositionally biased region" description="Polar residues" evidence="1">
    <location>
        <begin position="7"/>
        <end position="34"/>
    </location>
</feature>
<dbReference type="AlphaFoldDB" id="A0A6V2GBY4"/>
<evidence type="ECO:0000256" key="2">
    <source>
        <dbReference type="SAM" id="Phobius"/>
    </source>
</evidence>
<evidence type="ECO:0000313" key="4">
    <source>
        <dbReference type="EMBL" id="CAE4612968.1"/>
    </source>
</evidence>
<feature type="region of interest" description="Disordered" evidence="1">
    <location>
        <begin position="1"/>
        <end position="49"/>
    </location>
</feature>
<protein>
    <submittedName>
        <fullName evidence="4">Uncharacterized protein</fullName>
    </submittedName>
</protein>
<sequence>MRKSLRRFSNGSNSPHHTPSNGNGMSSTSSQRSEPVTRSEVDSILSAMQSMQETNLRAVSDLTSAVRTLVNRMDAEKGDGDDKSTGRPPHDKSISFDAPEKTGRRSPMRMIKERSARSPPAAKDSEPEKSDRSLPIRLTPVTQDVEPEKIDRRSTLRLMKQLSVNAPASQDGEPEKIDRRSALRLMKQLSGNAPASQDGEPEKIDRRSALRLMKQLSGNPAQDSEPVIDRRSAFALMKEGNSSKKVPTKMPNTSKKMPPAKKDAVKVSFGSNESVEEIEEDEESQGADLERVAIRLDGVEVYAVVSALTLATAVASFEMIDTSTWDIHWAQRNVYKLLIIVFNLLCGSIGIGAGLHSVIVFSLSLMYGRTAIGLSHDDAYDEFFSKTALQRVRGFKSFLISMYSFMVQMMILIESRCPFILRIFVLGFTAYLLHQIHGDTQAIIKGAECIFLPPKVKRGGALTKSRTFGDVAMRGTSMRVLTSSTRDLIASANYDDYSDSD</sequence>
<feature type="region of interest" description="Disordered" evidence="1">
    <location>
        <begin position="241"/>
        <end position="266"/>
    </location>
</feature>
<keyword evidence="2" id="KW-0472">Membrane</keyword>
<organism evidence="4">
    <name type="scientific">Ditylum brightwellii</name>
    <dbReference type="NCBI Taxonomy" id="49249"/>
    <lineage>
        <taxon>Eukaryota</taxon>
        <taxon>Sar</taxon>
        <taxon>Stramenopiles</taxon>
        <taxon>Ochrophyta</taxon>
        <taxon>Bacillariophyta</taxon>
        <taxon>Mediophyceae</taxon>
        <taxon>Lithodesmiophycidae</taxon>
        <taxon>Lithodesmiales</taxon>
        <taxon>Lithodesmiaceae</taxon>
        <taxon>Ditylum</taxon>
    </lineage>
</organism>